<reference evidence="2 3" key="1">
    <citation type="journal article" date="2019" name="Commun. Biol.">
        <title>The bagworm genome reveals a unique fibroin gene that provides high tensile strength.</title>
        <authorList>
            <person name="Kono N."/>
            <person name="Nakamura H."/>
            <person name="Ohtoshi R."/>
            <person name="Tomita M."/>
            <person name="Numata K."/>
            <person name="Arakawa K."/>
        </authorList>
    </citation>
    <scope>NUCLEOTIDE SEQUENCE [LARGE SCALE GENOMIC DNA]</scope>
</reference>
<gene>
    <name evidence="2" type="ORF">EVAR_58813_1</name>
</gene>
<keyword evidence="3" id="KW-1185">Reference proteome</keyword>
<evidence type="ECO:0000256" key="1">
    <source>
        <dbReference type="SAM" id="SignalP"/>
    </source>
</evidence>
<evidence type="ECO:0000313" key="2">
    <source>
        <dbReference type="EMBL" id="GBP75720.1"/>
    </source>
</evidence>
<dbReference type="AlphaFoldDB" id="A0A4C1YKX4"/>
<sequence>MKYFFVLFAYALICIGAKRELGCSRRIHVARAEQQDEFGRKCWDYIKFTSCGGWCDSSESSNFDVKYEPQSGRFVMNKVDAILEKVEQERRISPYYIAEELEINHKTVSTHLKRPGIQKKTQYLGPT</sequence>
<feature type="chain" id="PRO_5020037162" evidence="1">
    <location>
        <begin position="17"/>
        <end position="127"/>
    </location>
</feature>
<keyword evidence="1" id="KW-0732">Signal</keyword>
<dbReference type="EMBL" id="BGZK01001259">
    <property type="protein sequence ID" value="GBP75720.1"/>
    <property type="molecule type" value="Genomic_DNA"/>
</dbReference>
<protein>
    <submittedName>
        <fullName evidence="2">Uncharacterized protein</fullName>
    </submittedName>
</protein>
<evidence type="ECO:0000313" key="3">
    <source>
        <dbReference type="Proteomes" id="UP000299102"/>
    </source>
</evidence>
<feature type="signal peptide" evidence="1">
    <location>
        <begin position="1"/>
        <end position="16"/>
    </location>
</feature>
<name>A0A4C1YKX4_EUMVA</name>
<accession>A0A4C1YKX4</accession>
<organism evidence="2 3">
    <name type="scientific">Eumeta variegata</name>
    <name type="common">Bagworm moth</name>
    <name type="synonym">Eumeta japonica</name>
    <dbReference type="NCBI Taxonomy" id="151549"/>
    <lineage>
        <taxon>Eukaryota</taxon>
        <taxon>Metazoa</taxon>
        <taxon>Ecdysozoa</taxon>
        <taxon>Arthropoda</taxon>
        <taxon>Hexapoda</taxon>
        <taxon>Insecta</taxon>
        <taxon>Pterygota</taxon>
        <taxon>Neoptera</taxon>
        <taxon>Endopterygota</taxon>
        <taxon>Lepidoptera</taxon>
        <taxon>Glossata</taxon>
        <taxon>Ditrysia</taxon>
        <taxon>Tineoidea</taxon>
        <taxon>Psychidae</taxon>
        <taxon>Oiketicinae</taxon>
        <taxon>Eumeta</taxon>
    </lineage>
</organism>
<proteinExistence type="predicted"/>
<dbReference type="OrthoDB" id="10006958at2759"/>
<dbReference type="Proteomes" id="UP000299102">
    <property type="component" value="Unassembled WGS sequence"/>
</dbReference>
<comment type="caution">
    <text evidence="2">The sequence shown here is derived from an EMBL/GenBank/DDBJ whole genome shotgun (WGS) entry which is preliminary data.</text>
</comment>